<evidence type="ECO:0000313" key="7">
    <source>
        <dbReference type="EMBL" id="SPN99902.1"/>
    </source>
</evidence>
<evidence type="ECO:0000313" key="8">
    <source>
        <dbReference type="Proteomes" id="UP001187682"/>
    </source>
</evidence>
<dbReference type="PRINTS" id="PR00421">
    <property type="entry name" value="THIOREDOXIN"/>
</dbReference>
<dbReference type="EMBL" id="ONZQ02000003">
    <property type="protein sequence ID" value="SPN99902.1"/>
    <property type="molecule type" value="Genomic_DNA"/>
</dbReference>
<feature type="active site" description="Nucleophile" evidence="4">
    <location>
        <position position="34"/>
    </location>
</feature>
<accession>A0AAE8MU35</accession>
<dbReference type="PROSITE" id="PS51352">
    <property type="entry name" value="THIOREDOXIN_2"/>
    <property type="match status" value="1"/>
</dbReference>
<comment type="similarity">
    <text evidence="1 3">Belongs to the thioredoxin family.</text>
</comment>
<evidence type="ECO:0000256" key="3">
    <source>
        <dbReference type="PIRNR" id="PIRNR000077"/>
    </source>
</evidence>
<evidence type="ECO:0000256" key="5">
    <source>
        <dbReference type="PIRSR" id="PIRSR000077-4"/>
    </source>
</evidence>
<evidence type="ECO:0000256" key="2">
    <source>
        <dbReference type="ARBA" id="ARBA00023157"/>
    </source>
</evidence>
<dbReference type="NCBIfam" id="TIGR01068">
    <property type="entry name" value="thioredoxin"/>
    <property type="match status" value="1"/>
</dbReference>
<sequence length="106" mass="11476">MVVKSINSKSEWDSLIAEGKPVLVDFYATWCGPCKAISPMFQQHSENTAFEGVTFVKVDVDALPDVAAENGIRAMPTFVLFKDGAKVDELLGANPNGLKTLVEKST</sequence>
<dbReference type="FunFam" id="3.40.30.10:FF:000245">
    <property type="entry name" value="Thioredoxin"/>
    <property type="match status" value="1"/>
</dbReference>
<evidence type="ECO:0000256" key="4">
    <source>
        <dbReference type="PIRSR" id="PIRSR000077-1"/>
    </source>
</evidence>
<dbReference type="InterPro" id="IPR017937">
    <property type="entry name" value="Thioredoxin_CS"/>
</dbReference>
<dbReference type="InterPro" id="IPR036249">
    <property type="entry name" value="Thioredoxin-like_sf"/>
</dbReference>
<name>A0AAE8MU35_9PEZI</name>
<dbReference type="Proteomes" id="UP001187682">
    <property type="component" value="Unassembled WGS sequence"/>
</dbReference>
<gene>
    <name evidence="7" type="ORF">DNG_02754</name>
</gene>
<feature type="site" description="Contributes to redox potential value" evidence="4">
    <location>
        <position position="32"/>
    </location>
</feature>
<dbReference type="PANTHER" id="PTHR46115">
    <property type="entry name" value="THIOREDOXIN-LIKE PROTEIN 1"/>
    <property type="match status" value="1"/>
</dbReference>
<comment type="caution">
    <text evidence="7">The sequence shown here is derived from an EMBL/GenBank/DDBJ whole genome shotgun (WGS) entry which is preliminary data.</text>
</comment>
<dbReference type="InterPro" id="IPR013766">
    <property type="entry name" value="Thioredoxin_domain"/>
</dbReference>
<dbReference type="AlphaFoldDB" id="A0AAE8MU35"/>
<dbReference type="GO" id="GO:0015035">
    <property type="term" value="F:protein-disulfide reductase activity"/>
    <property type="evidence" value="ECO:0007669"/>
    <property type="project" value="InterPro"/>
</dbReference>
<dbReference type="InterPro" id="IPR005746">
    <property type="entry name" value="Thioredoxin"/>
</dbReference>
<feature type="active site" description="Nucleophile" evidence="4">
    <location>
        <position position="31"/>
    </location>
</feature>
<dbReference type="PIRSF" id="PIRSF000077">
    <property type="entry name" value="Thioredoxin"/>
    <property type="match status" value="1"/>
</dbReference>
<dbReference type="SUPFAM" id="SSF52833">
    <property type="entry name" value="Thioredoxin-like"/>
    <property type="match status" value="1"/>
</dbReference>
<dbReference type="CDD" id="cd02947">
    <property type="entry name" value="TRX_family"/>
    <property type="match status" value="1"/>
</dbReference>
<reference evidence="7" key="1">
    <citation type="submission" date="2018-03" db="EMBL/GenBank/DDBJ databases">
        <authorList>
            <person name="Guldener U."/>
        </authorList>
    </citation>
    <scope>NUCLEOTIDE SEQUENCE</scope>
</reference>
<evidence type="ECO:0000256" key="1">
    <source>
        <dbReference type="ARBA" id="ARBA00008987"/>
    </source>
</evidence>
<keyword evidence="5" id="KW-0676">Redox-active center</keyword>
<feature type="disulfide bond" description="Redox-active" evidence="5">
    <location>
        <begin position="31"/>
        <end position="34"/>
    </location>
</feature>
<feature type="site" description="Contributes to redox potential value" evidence="4">
    <location>
        <position position="33"/>
    </location>
</feature>
<organism evidence="7 8">
    <name type="scientific">Cephalotrichum gorgonifer</name>
    <dbReference type="NCBI Taxonomy" id="2041049"/>
    <lineage>
        <taxon>Eukaryota</taxon>
        <taxon>Fungi</taxon>
        <taxon>Dikarya</taxon>
        <taxon>Ascomycota</taxon>
        <taxon>Pezizomycotina</taxon>
        <taxon>Sordariomycetes</taxon>
        <taxon>Hypocreomycetidae</taxon>
        <taxon>Microascales</taxon>
        <taxon>Microascaceae</taxon>
        <taxon>Cephalotrichum</taxon>
    </lineage>
</organism>
<evidence type="ECO:0000259" key="6">
    <source>
        <dbReference type="PROSITE" id="PS51352"/>
    </source>
</evidence>
<proteinExistence type="inferred from homology"/>
<dbReference type="Pfam" id="PF00085">
    <property type="entry name" value="Thioredoxin"/>
    <property type="match status" value="1"/>
</dbReference>
<keyword evidence="2 5" id="KW-1015">Disulfide bond</keyword>
<dbReference type="PROSITE" id="PS00194">
    <property type="entry name" value="THIOREDOXIN_1"/>
    <property type="match status" value="1"/>
</dbReference>
<feature type="site" description="Deprotonates C-terminal active site Cys" evidence="4">
    <location>
        <position position="25"/>
    </location>
</feature>
<protein>
    <recommendedName>
        <fullName evidence="3">Thioredoxin</fullName>
    </recommendedName>
</protein>
<keyword evidence="8" id="KW-1185">Reference proteome</keyword>
<dbReference type="Gene3D" id="3.40.30.10">
    <property type="entry name" value="Glutaredoxin"/>
    <property type="match status" value="1"/>
</dbReference>
<feature type="domain" description="Thioredoxin" evidence="6">
    <location>
        <begin position="1"/>
        <end position="106"/>
    </location>
</feature>